<dbReference type="SUPFAM" id="SSF53474">
    <property type="entry name" value="alpha/beta-Hydrolases"/>
    <property type="match status" value="1"/>
</dbReference>
<dbReference type="InterPro" id="IPR029058">
    <property type="entry name" value="AB_hydrolase_fold"/>
</dbReference>
<gene>
    <name evidence="4" type="ORF">HII31_00770</name>
</gene>
<feature type="domain" description="Alpha/beta hydrolase fold-3" evidence="3">
    <location>
        <begin position="138"/>
        <end position="356"/>
    </location>
</feature>
<dbReference type="OrthoDB" id="433474at2759"/>
<sequence>MAPKDKSKTPEGVSIPARSRAYKAPGRLGDPSLELYQDPRANAKLVDILSKYGIDRNRAPPSLRALRPDSTMEELGKSMAEAEIGFEKLYETLPNELPSDAIELEVVQEAQKIPGPSGRSMKLHIFRPELRGGPLPGLIYLHGGAMTILRTMNKVHRRWCRSLAAQGMVVMMLDFRNAWTREGFNAFPAGLDDCCTAVHYIHSHKDQFNIRNLVLQGDDGGATLALATALRAKREGWHSMVDGVYASSPMISAAYAWPEERKLCELPSLVECHGYYLNVDYLGFMAQVYTPKTNDKTNPLAWPFHATNEDLEGLPPHIISVDELSPLRDEGMAYFRKLSAAGVRVSGHVNLGHTHGAGIIFRQALAEANRTAVKNIAAFAKSA</sequence>
<dbReference type="InterPro" id="IPR050300">
    <property type="entry name" value="GDXG_lipolytic_enzyme"/>
</dbReference>
<evidence type="ECO:0000313" key="4">
    <source>
        <dbReference type="EMBL" id="KAF7197898.1"/>
    </source>
</evidence>
<keyword evidence="1" id="KW-0378">Hydrolase</keyword>
<evidence type="ECO:0000259" key="3">
    <source>
        <dbReference type="Pfam" id="PF07859"/>
    </source>
</evidence>
<dbReference type="AlphaFoldDB" id="A0A8H6RV26"/>
<comment type="caution">
    <text evidence="4">The sequence shown here is derived from an EMBL/GenBank/DDBJ whole genome shotgun (WGS) entry which is preliminary data.</text>
</comment>
<feature type="region of interest" description="Disordered" evidence="2">
    <location>
        <begin position="1"/>
        <end position="34"/>
    </location>
</feature>
<keyword evidence="5" id="KW-1185">Reference proteome</keyword>
<reference evidence="4" key="1">
    <citation type="submission" date="2020-04" db="EMBL/GenBank/DDBJ databases">
        <title>Draft genome resource of the tomato pathogen Pseudocercospora fuligena.</title>
        <authorList>
            <person name="Zaccaron A."/>
        </authorList>
    </citation>
    <scope>NUCLEOTIDE SEQUENCE</scope>
    <source>
        <strain evidence="4">PF001</strain>
    </source>
</reference>
<dbReference type="InterPro" id="IPR013094">
    <property type="entry name" value="AB_hydrolase_3"/>
</dbReference>
<dbReference type="GO" id="GO:0016787">
    <property type="term" value="F:hydrolase activity"/>
    <property type="evidence" value="ECO:0007669"/>
    <property type="project" value="UniProtKB-KW"/>
</dbReference>
<dbReference type="Pfam" id="PF07859">
    <property type="entry name" value="Abhydrolase_3"/>
    <property type="match status" value="1"/>
</dbReference>
<dbReference type="PANTHER" id="PTHR48081:SF8">
    <property type="entry name" value="ALPHA_BETA HYDROLASE FOLD-3 DOMAIN-CONTAINING PROTEIN-RELATED"/>
    <property type="match status" value="1"/>
</dbReference>
<name>A0A8H6RV26_9PEZI</name>
<organism evidence="4 5">
    <name type="scientific">Pseudocercospora fuligena</name>
    <dbReference type="NCBI Taxonomy" id="685502"/>
    <lineage>
        <taxon>Eukaryota</taxon>
        <taxon>Fungi</taxon>
        <taxon>Dikarya</taxon>
        <taxon>Ascomycota</taxon>
        <taxon>Pezizomycotina</taxon>
        <taxon>Dothideomycetes</taxon>
        <taxon>Dothideomycetidae</taxon>
        <taxon>Mycosphaerellales</taxon>
        <taxon>Mycosphaerellaceae</taxon>
        <taxon>Pseudocercospora</taxon>
    </lineage>
</organism>
<dbReference type="PANTHER" id="PTHR48081">
    <property type="entry name" value="AB HYDROLASE SUPERFAMILY PROTEIN C4A8.06C"/>
    <property type="match status" value="1"/>
</dbReference>
<dbReference type="Gene3D" id="3.40.50.1820">
    <property type="entry name" value="alpha/beta hydrolase"/>
    <property type="match status" value="1"/>
</dbReference>
<dbReference type="Proteomes" id="UP000660729">
    <property type="component" value="Unassembled WGS sequence"/>
</dbReference>
<accession>A0A8H6RV26</accession>
<protein>
    <submittedName>
        <fullName evidence="4">Esterase LipI</fullName>
    </submittedName>
</protein>
<dbReference type="EMBL" id="JABCIY010000005">
    <property type="protein sequence ID" value="KAF7197898.1"/>
    <property type="molecule type" value="Genomic_DNA"/>
</dbReference>
<evidence type="ECO:0000256" key="2">
    <source>
        <dbReference type="SAM" id="MobiDB-lite"/>
    </source>
</evidence>
<evidence type="ECO:0000256" key="1">
    <source>
        <dbReference type="ARBA" id="ARBA00022801"/>
    </source>
</evidence>
<proteinExistence type="predicted"/>
<evidence type="ECO:0000313" key="5">
    <source>
        <dbReference type="Proteomes" id="UP000660729"/>
    </source>
</evidence>